<dbReference type="Proteomes" id="UP000611945">
    <property type="component" value="Unassembled WGS sequence"/>
</dbReference>
<keyword evidence="3" id="KW-1185">Reference proteome</keyword>
<sequence length="72" mass="7862">MPARFAPVLFGALLSAIMTCIVSAVVLVLNQGWSIDVLRAWPKSALTTWLVAFPTVLLVAPLVRRLVMKVTK</sequence>
<evidence type="ECO:0000313" key="2">
    <source>
        <dbReference type="EMBL" id="MBD7976783.1"/>
    </source>
</evidence>
<dbReference type="EMBL" id="JACSQG010000002">
    <property type="protein sequence ID" value="MBD7976783.1"/>
    <property type="molecule type" value="Genomic_DNA"/>
</dbReference>
<dbReference type="InterPro" id="IPR021529">
    <property type="entry name" value="DUF2798"/>
</dbReference>
<keyword evidence="1" id="KW-1133">Transmembrane helix</keyword>
<accession>A0ABR8TMT2</accession>
<keyword evidence="1" id="KW-0472">Membrane</keyword>
<protein>
    <submittedName>
        <fullName evidence="2">DUF2798 domain-containing protein</fullName>
    </submittedName>
</protein>
<keyword evidence="1" id="KW-0812">Transmembrane</keyword>
<evidence type="ECO:0000313" key="3">
    <source>
        <dbReference type="Proteomes" id="UP000611945"/>
    </source>
</evidence>
<evidence type="ECO:0000256" key="1">
    <source>
        <dbReference type="SAM" id="Phobius"/>
    </source>
</evidence>
<feature type="transmembrane region" description="Helical" evidence="1">
    <location>
        <begin position="48"/>
        <end position="67"/>
    </location>
</feature>
<reference evidence="2 3" key="1">
    <citation type="submission" date="2020-08" db="EMBL/GenBank/DDBJ databases">
        <title>A Genomic Blueprint of the Chicken Gut Microbiome.</title>
        <authorList>
            <person name="Gilroy R."/>
            <person name="Ravi A."/>
            <person name="Getino M."/>
            <person name="Pursley I."/>
            <person name="Horton D.L."/>
            <person name="Alikhan N.-F."/>
            <person name="Baker D."/>
            <person name="Gharbi K."/>
            <person name="Hall N."/>
            <person name="Watson M."/>
            <person name="Adriaenssens E.M."/>
            <person name="Foster-Nyarko E."/>
            <person name="Jarju S."/>
            <person name="Secka A."/>
            <person name="Antonio M."/>
            <person name="Oren A."/>
            <person name="Chaudhuri R."/>
            <person name="La Ragione R.M."/>
            <person name="Hildebrand F."/>
            <person name="Pallen M.J."/>
        </authorList>
    </citation>
    <scope>NUCLEOTIDE SEQUENCE [LARGE SCALE GENOMIC DNA]</scope>
    <source>
        <strain evidence="2 3">Sa2CUA2</strain>
    </source>
</reference>
<proteinExistence type="predicted"/>
<gene>
    <name evidence="2" type="ORF">H9642_06215</name>
</gene>
<comment type="caution">
    <text evidence="2">The sequence shown here is derived from an EMBL/GenBank/DDBJ whole genome shotgun (WGS) entry which is preliminary data.</text>
</comment>
<name>A0ABR8TMT2_9PSED</name>
<dbReference type="Pfam" id="PF11391">
    <property type="entry name" value="DUF2798"/>
    <property type="match status" value="1"/>
</dbReference>
<organism evidence="2 3">
    <name type="scientific">Serpens gallinarum</name>
    <dbReference type="NCBI Taxonomy" id="2763075"/>
    <lineage>
        <taxon>Bacteria</taxon>
        <taxon>Pseudomonadati</taxon>
        <taxon>Pseudomonadota</taxon>
        <taxon>Gammaproteobacteria</taxon>
        <taxon>Pseudomonadales</taxon>
        <taxon>Pseudomonadaceae</taxon>
        <taxon>Pseudomonas</taxon>
    </lineage>
</organism>